<reference evidence="2 3" key="1">
    <citation type="journal article" date="2012" name="J. Bacteriol.">
        <title>Complete Genome Sequence of the Thermophilic, Piezophilic, Heterotrophic Bacterium Marinitoga piezophila KA3.</title>
        <authorList>
            <person name="Lucas S."/>
            <person name="Han J."/>
            <person name="Lapidus A."/>
            <person name="Cheng J.F."/>
            <person name="Goodwin L.A."/>
            <person name="Pitluck S."/>
            <person name="Peters L."/>
            <person name="Mikhailova N."/>
            <person name="Teshima H."/>
            <person name="Detter J.C."/>
            <person name="Han C."/>
            <person name="Tapia R."/>
            <person name="Land M."/>
            <person name="Hauser L."/>
            <person name="Kyrpides N.C."/>
            <person name="Ivanova N."/>
            <person name="Pagani I."/>
            <person name="Vannier P."/>
            <person name="Oger P."/>
            <person name="Bartlett D.H."/>
            <person name="Noll K.M."/>
            <person name="Woyke T."/>
            <person name="Jebbar M."/>
        </authorList>
    </citation>
    <scope>NUCLEOTIDE SEQUENCE [LARGE SCALE GENOMIC DNA]</scope>
    <source>
        <strain evidence="3">DSM 14283 / JCM 11233 / KA3</strain>
    </source>
</reference>
<evidence type="ECO:0000256" key="1">
    <source>
        <dbReference type="SAM" id="Coils"/>
    </source>
</evidence>
<evidence type="ECO:0008006" key="4">
    <source>
        <dbReference type="Google" id="ProtNLM"/>
    </source>
</evidence>
<protein>
    <recommendedName>
        <fullName evidence="4">DUF1868 domain-containing protein</fullName>
    </recommendedName>
</protein>
<proteinExistence type="predicted"/>
<dbReference type="eggNOG" id="COG5255">
    <property type="taxonomic scope" value="Bacteria"/>
</dbReference>
<dbReference type="HOGENOM" id="CLU_101347_0_0_0"/>
<evidence type="ECO:0000313" key="3">
    <source>
        <dbReference type="Proteomes" id="UP000007161"/>
    </source>
</evidence>
<dbReference type="SUPFAM" id="SSF55144">
    <property type="entry name" value="LigT-like"/>
    <property type="match status" value="1"/>
</dbReference>
<name>H2J7H7_MARPK</name>
<dbReference type="Proteomes" id="UP000007161">
    <property type="component" value="Chromosome"/>
</dbReference>
<dbReference type="Gene3D" id="3.90.1140.10">
    <property type="entry name" value="Cyclic phosphodiesterase"/>
    <property type="match status" value="1"/>
</dbReference>
<feature type="coiled-coil region" evidence="1">
    <location>
        <begin position="98"/>
        <end position="125"/>
    </location>
</feature>
<dbReference type="RefSeq" id="WP_014297540.1">
    <property type="nucleotide sequence ID" value="NC_016751.1"/>
</dbReference>
<dbReference type="STRING" id="443254.Marpi_2095"/>
<gene>
    <name evidence="2" type="ordered locus">Marpi_2095</name>
</gene>
<dbReference type="EMBL" id="CP003257">
    <property type="protein sequence ID" value="AEX86470.1"/>
    <property type="molecule type" value="Genomic_DNA"/>
</dbReference>
<keyword evidence="1" id="KW-0175">Coiled coil</keyword>
<dbReference type="KEGG" id="mpz:Marpi_2095"/>
<dbReference type="InterPro" id="IPR009097">
    <property type="entry name" value="Cyclic_Pdiesterase"/>
</dbReference>
<keyword evidence="3" id="KW-1185">Reference proteome</keyword>
<accession>H2J7H7</accession>
<sequence>MEYNDYINELNKIKKDSINGLNKDWKVLESVYLKVNENGEYKKFIGNTVVIPLNNEDKKKVQIIQKLLYSELNGILANELPEETFHLTIHDLCNYFTADNLEKCMKNSENKVKEVFRELKEIYENTTITLNSNGLFNGGAAIGIQFYPKDFPDFNALINMYNIFEKVLPLKKILIPHVTLGYYLPKEYTYDEIQTIKKVLNDIEFSFEITLSLNALTFQRFENMIKYIDLFSLKDI</sequence>
<evidence type="ECO:0000313" key="2">
    <source>
        <dbReference type="EMBL" id="AEX86470.1"/>
    </source>
</evidence>
<organism evidence="2 3">
    <name type="scientific">Marinitoga piezophila (strain DSM 14283 / JCM 11233 / KA3)</name>
    <dbReference type="NCBI Taxonomy" id="443254"/>
    <lineage>
        <taxon>Bacteria</taxon>
        <taxon>Thermotogati</taxon>
        <taxon>Thermotogota</taxon>
        <taxon>Thermotogae</taxon>
        <taxon>Petrotogales</taxon>
        <taxon>Petrotogaceae</taxon>
        <taxon>Marinitoga</taxon>
    </lineage>
</organism>
<dbReference type="AlphaFoldDB" id="H2J7H7"/>
<dbReference type="OrthoDB" id="49570at2"/>
<reference evidence="3" key="2">
    <citation type="submission" date="2012-01" db="EMBL/GenBank/DDBJ databases">
        <title>Complete sequence of chromosome of Marinitoga piezophila KA3.</title>
        <authorList>
            <person name="Lucas S."/>
            <person name="Han J."/>
            <person name="Lapidus A."/>
            <person name="Cheng J.-F."/>
            <person name="Goodwin L."/>
            <person name="Pitluck S."/>
            <person name="Peters L."/>
            <person name="Mikhailova N."/>
            <person name="Teshima H."/>
            <person name="Detter J.C."/>
            <person name="Han C."/>
            <person name="Tapia R."/>
            <person name="Land M."/>
            <person name="Hauser L."/>
            <person name="Kyrpides N."/>
            <person name="Ivanova N."/>
            <person name="Pagani I."/>
            <person name="Jebbar M."/>
            <person name="Vannier P."/>
            <person name="Oger P."/>
            <person name="Cario A."/>
            <person name="Bartlett D."/>
            <person name="Noll K.M."/>
            <person name="Woyke T."/>
        </authorList>
    </citation>
    <scope>NUCLEOTIDE SEQUENCE [LARGE SCALE GENOMIC DNA]</scope>
    <source>
        <strain evidence="3">DSM 14283 / JCM 11233 / KA3</strain>
    </source>
</reference>